<dbReference type="EMBL" id="FOTR01000005">
    <property type="protein sequence ID" value="SFL93105.1"/>
    <property type="molecule type" value="Genomic_DNA"/>
</dbReference>
<dbReference type="PANTHER" id="PTHR43569:SF2">
    <property type="entry name" value="AMIDOHYDROLASE-RELATED DOMAIN-CONTAINING PROTEIN"/>
    <property type="match status" value="1"/>
</dbReference>
<sequence length="277" mass="32251">MRIDAHQHYWKISREDYGWITPDIPTLYRDFLEEDLIEHLKKSGIDKTIVVQAAPTIEETEFILSLSNHSESIVGVVGWIDIDHPSYKEQLEIFRRHPKFVGIRIMIQDMSNEKVILSGKFLEAFSYFEEIDLPVDLLVTSSQLPTVCELLKRVKIRGVIDHIAKPEIEKRKLEPWKTQMAEIASYQNIYCKLSGMVTEANHDNWITKDMIPYVHHIVEVFGIHRIMYGSDWPVCLLAASYDLVYRSLNDALPQDVTKVDKELIFGQNTIDFYKLNI</sequence>
<dbReference type="Pfam" id="PF04909">
    <property type="entry name" value="Amidohydro_2"/>
    <property type="match status" value="1"/>
</dbReference>
<dbReference type="PANTHER" id="PTHR43569">
    <property type="entry name" value="AMIDOHYDROLASE"/>
    <property type="match status" value="1"/>
</dbReference>
<dbReference type="OrthoDB" id="5450317at2"/>
<dbReference type="Proteomes" id="UP000198565">
    <property type="component" value="Unassembled WGS sequence"/>
</dbReference>
<dbReference type="SUPFAM" id="SSF51556">
    <property type="entry name" value="Metallo-dependent hydrolases"/>
    <property type="match status" value="1"/>
</dbReference>
<dbReference type="InterPro" id="IPR032466">
    <property type="entry name" value="Metal_Hydrolase"/>
</dbReference>
<dbReference type="RefSeq" id="WP_091483706.1">
    <property type="nucleotide sequence ID" value="NZ_FOTR01000005.1"/>
</dbReference>
<feature type="domain" description="Amidohydrolase-related" evidence="2">
    <location>
        <begin position="3"/>
        <end position="275"/>
    </location>
</feature>
<keyword evidence="4" id="KW-1185">Reference proteome</keyword>
<protein>
    <submittedName>
        <fullName evidence="3">L-fuconolactonase</fullName>
    </submittedName>
</protein>
<dbReference type="GO" id="GO:0016787">
    <property type="term" value="F:hydrolase activity"/>
    <property type="evidence" value="ECO:0007669"/>
    <property type="project" value="InterPro"/>
</dbReference>
<evidence type="ECO:0000259" key="2">
    <source>
        <dbReference type="Pfam" id="PF04909"/>
    </source>
</evidence>
<comment type="similarity">
    <text evidence="1">Belongs to the metallo-dependent hydrolases superfamily.</text>
</comment>
<evidence type="ECO:0000313" key="4">
    <source>
        <dbReference type="Proteomes" id="UP000198565"/>
    </source>
</evidence>
<reference evidence="4" key="1">
    <citation type="submission" date="2016-10" db="EMBL/GenBank/DDBJ databases">
        <authorList>
            <person name="Varghese N."/>
            <person name="Submissions S."/>
        </authorList>
    </citation>
    <scope>NUCLEOTIDE SEQUENCE [LARGE SCALE GENOMIC DNA]</scope>
    <source>
        <strain evidence="4">CGMCC 1.4250</strain>
    </source>
</reference>
<organism evidence="3 4">
    <name type="scientific">Gracilibacillus orientalis</name>
    <dbReference type="NCBI Taxonomy" id="334253"/>
    <lineage>
        <taxon>Bacteria</taxon>
        <taxon>Bacillati</taxon>
        <taxon>Bacillota</taxon>
        <taxon>Bacilli</taxon>
        <taxon>Bacillales</taxon>
        <taxon>Bacillaceae</taxon>
        <taxon>Gracilibacillus</taxon>
    </lineage>
</organism>
<dbReference type="InterPro" id="IPR006680">
    <property type="entry name" value="Amidohydro-rel"/>
</dbReference>
<proteinExistence type="inferred from homology"/>
<dbReference type="STRING" id="334253.SAMN04487943_105140"/>
<gene>
    <name evidence="3" type="ORF">SAMN04487943_105140</name>
</gene>
<accession>A0A1I4LQ67</accession>
<evidence type="ECO:0000313" key="3">
    <source>
        <dbReference type="EMBL" id="SFL93105.1"/>
    </source>
</evidence>
<evidence type="ECO:0000256" key="1">
    <source>
        <dbReference type="ARBA" id="ARBA00038310"/>
    </source>
</evidence>
<name>A0A1I4LQ67_9BACI</name>
<dbReference type="Gene3D" id="3.20.20.140">
    <property type="entry name" value="Metal-dependent hydrolases"/>
    <property type="match status" value="1"/>
</dbReference>
<dbReference type="AlphaFoldDB" id="A0A1I4LQ67"/>
<dbReference type="InterPro" id="IPR052350">
    <property type="entry name" value="Metallo-dep_Lactonases"/>
</dbReference>